<dbReference type="RefSeq" id="WP_344015342.1">
    <property type="nucleotide sequence ID" value="NZ_BAAAIZ010000085.1"/>
</dbReference>
<keyword evidence="2" id="KW-1185">Reference proteome</keyword>
<dbReference type="SUPFAM" id="SSF48452">
    <property type="entry name" value="TPR-like"/>
    <property type="match status" value="1"/>
</dbReference>
<dbReference type="EMBL" id="BAAAIZ010000085">
    <property type="protein sequence ID" value="GAA1431173.1"/>
    <property type="molecule type" value="Genomic_DNA"/>
</dbReference>
<evidence type="ECO:0008006" key="3">
    <source>
        <dbReference type="Google" id="ProtNLM"/>
    </source>
</evidence>
<name>A0ABP4JV36_9ACTN</name>
<gene>
    <name evidence="1" type="ORF">GCM10009601_49730</name>
</gene>
<dbReference type="Gene3D" id="1.25.40.10">
    <property type="entry name" value="Tetratricopeptide repeat domain"/>
    <property type="match status" value="1"/>
</dbReference>
<evidence type="ECO:0000313" key="1">
    <source>
        <dbReference type="EMBL" id="GAA1431173.1"/>
    </source>
</evidence>
<reference evidence="2" key="1">
    <citation type="journal article" date="2019" name="Int. J. Syst. Evol. Microbiol.">
        <title>The Global Catalogue of Microorganisms (GCM) 10K type strain sequencing project: providing services to taxonomists for standard genome sequencing and annotation.</title>
        <authorList>
            <consortium name="The Broad Institute Genomics Platform"/>
            <consortium name="The Broad Institute Genome Sequencing Center for Infectious Disease"/>
            <person name="Wu L."/>
            <person name="Ma J."/>
        </authorList>
    </citation>
    <scope>NUCLEOTIDE SEQUENCE [LARGE SCALE GENOMIC DNA]</scope>
    <source>
        <strain evidence="2">JCM 11756</strain>
    </source>
</reference>
<dbReference type="Proteomes" id="UP001500973">
    <property type="component" value="Unassembled WGS sequence"/>
</dbReference>
<dbReference type="InterPro" id="IPR011990">
    <property type="entry name" value="TPR-like_helical_dom_sf"/>
</dbReference>
<sequence>MPDSFPGLRQCASAPVGSAPGLPAFGGDAQTARHWYDRESRVLQAAVRLGQQHEFHRLASYLARNTVLHLHAQGAFRDFRELAQIAVAAARRAADAQALCLSLALASAHQILGEFQSATEAAEEGLRVARSHGDTVSEAAFLDLVGWAHIVLGRLSEGYDLLLSGIALHRELGACRRESIALCNLSTLLL</sequence>
<proteinExistence type="predicted"/>
<organism evidence="1 2">
    <name type="scientific">Streptomyces thermospinosisporus</name>
    <dbReference type="NCBI Taxonomy" id="161482"/>
    <lineage>
        <taxon>Bacteria</taxon>
        <taxon>Bacillati</taxon>
        <taxon>Actinomycetota</taxon>
        <taxon>Actinomycetes</taxon>
        <taxon>Kitasatosporales</taxon>
        <taxon>Streptomycetaceae</taxon>
        <taxon>Streptomyces</taxon>
    </lineage>
</organism>
<accession>A0ABP4JV36</accession>
<comment type="caution">
    <text evidence="1">The sequence shown here is derived from an EMBL/GenBank/DDBJ whole genome shotgun (WGS) entry which is preliminary data.</text>
</comment>
<protein>
    <recommendedName>
        <fullName evidence="3">Tetratricopeptide repeat protein</fullName>
    </recommendedName>
</protein>
<evidence type="ECO:0000313" key="2">
    <source>
        <dbReference type="Proteomes" id="UP001500973"/>
    </source>
</evidence>